<feature type="region of interest" description="Disordered" evidence="1">
    <location>
        <begin position="62"/>
        <end position="81"/>
    </location>
</feature>
<organism evidence="2 3">
    <name type="scientific">Anisodus acutangulus</name>
    <dbReference type="NCBI Taxonomy" id="402998"/>
    <lineage>
        <taxon>Eukaryota</taxon>
        <taxon>Viridiplantae</taxon>
        <taxon>Streptophyta</taxon>
        <taxon>Embryophyta</taxon>
        <taxon>Tracheophyta</taxon>
        <taxon>Spermatophyta</taxon>
        <taxon>Magnoliopsida</taxon>
        <taxon>eudicotyledons</taxon>
        <taxon>Gunneridae</taxon>
        <taxon>Pentapetalae</taxon>
        <taxon>asterids</taxon>
        <taxon>lamiids</taxon>
        <taxon>Solanales</taxon>
        <taxon>Solanaceae</taxon>
        <taxon>Solanoideae</taxon>
        <taxon>Hyoscyameae</taxon>
        <taxon>Anisodus</taxon>
    </lineage>
</organism>
<protein>
    <submittedName>
        <fullName evidence="2">Uncharacterized protein</fullName>
    </submittedName>
</protein>
<dbReference type="OrthoDB" id="1271088at2759"/>
<evidence type="ECO:0000313" key="2">
    <source>
        <dbReference type="EMBL" id="KAJ8552715.1"/>
    </source>
</evidence>
<feature type="compositionally biased region" description="Polar residues" evidence="1">
    <location>
        <begin position="63"/>
        <end position="77"/>
    </location>
</feature>
<dbReference type="AlphaFoldDB" id="A0A9Q1MAQ5"/>
<proteinExistence type="predicted"/>
<keyword evidence="3" id="KW-1185">Reference proteome</keyword>
<evidence type="ECO:0000256" key="1">
    <source>
        <dbReference type="SAM" id="MobiDB-lite"/>
    </source>
</evidence>
<dbReference type="Proteomes" id="UP001152561">
    <property type="component" value="Unassembled WGS sequence"/>
</dbReference>
<dbReference type="EMBL" id="JAJAGQ010000009">
    <property type="protein sequence ID" value="KAJ8552715.1"/>
    <property type="molecule type" value="Genomic_DNA"/>
</dbReference>
<comment type="caution">
    <text evidence="2">The sequence shown here is derived from an EMBL/GenBank/DDBJ whole genome shotgun (WGS) entry which is preliminary data.</text>
</comment>
<accession>A0A9Q1MAQ5</accession>
<sequence>MTLKESSSDDSNFQLYGKLSFTYPSLLHERDTRSKVVGIIGKGHTYSLVYDQGNLPFRDLAGKSSSDLAGEQGSSPASHHLREGHLPVFLIGN</sequence>
<name>A0A9Q1MAQ5_9SOLA</name>
<evidence type="ECO:0000313" key="3">
    <source>
        <dbReference type="Proteomes" id="UP001152561"/>
    </source>
</evidence>
<gene>
    <name evidence="2" type="ORF">K7X08_020108</name>
</gene>
<reference evidence="3" key="1">
    <citation type="journal article" date="2023" name="Proc. Natl. Acad. Sci. U.S.A.">
        <title>Genomic and structural basis for evolution of tropane alkaloid biosynthesis.</title>
        <authorList>
            <person name="Wanga Y.-J."/>
            <person name="Taina T."/>
            <person name="Yua J.-Y."/>
            <person name="Lia J."/>
            <person name="Xua B."/>
            <person name="Chenc J."/>
            <person name="D'Auriad J.C."/>
            <person name="Huanga J.-P."/>
            <person name="Huanga S.-X."/>
        </authorList>
    </citation>
    <scope>NUCLEOTIDE SEQUENCE [LARGE SCALE GENOMIC DNA]</scope>
    <source>
        <strain evidence="3">cv. KIB-2019</strain>
    </source>
</reference>